<reference key="1">
    <citation type="submission" date="2007-01" db="EMBL/GenBank/DDBJ databases">
        <title>The Genome Sequence of Puccinia graminis f. sp. tritici Strain CRL 75-36-700-3.</title>
        <authorList>
            <consortium name="The Broad Institute Genome Sequencing Platform"/>
            <person name="Birren B."/>
            <person name="Lander E."/>
            <person name="Galagan J."/>
            <person name="Nusbaum C."/>
            <person name="Devon K."/>
            <person name="Cuomo C."/>
            <person name="Jaffe D."/>
            <person name="Butler J."/>
            <person name="Alvarez P."/>
            <person name="Gnerre S."/>
            <person name="Grabherr M."/>
            <person name="Mauceli E."/>
            <person name="Brockman W."/>
            <person name="Young S."/>
            <person name="LaButti K."/>
            <person name="Sykes S."/>
            <person name="DeCaprio D."/>
            <person name="Crawford M."/>
            <person name="Koehrsen M."/>
            <person name="Engels R."/>
            <person name="Montgomery P."/>
            <person name="Pearson M."/>
            <person name="Howarth C."/>
            <person name="Larson L."/>
            <person name="White J."/>
            <person name="Zeng Q."/>
            <person name="Kodira C."/>
            <person name="Yandava C."/>
            <person name="Alvarado L."/>
            <person name="O'Leary S."/>
            <person name="Szabo L."/>
            <person name="Dean R."/>
            <person name="Schein J."/>
        </authorList>
    </citation>
    <scope>NUCLEOTIDE SEQUENCE</scope>
    <source>
        <strain>CRL 75-36-700-3</strain>
    </source>
</reference>
<evidence type="ECO:0000313" key="3">
    <source>
        <dbReference type="Proteomes" id="UP000008783"/>
    </source>
</evidence>
<sequence>MHNIFLGILKYHGQSLLGLHLPQEKKFSKKAQSKPSSPQPSEDYNHDLDLEELQIELADILSSEYLEDLTTCAELTRDTHEIENADVIPDSASDMDYCPDGVDSNDYESGDEGEENSEVEDSDEDEDAIGHPSMLLRDSNNMELLRSVIDGIYLPSWVGRVPRTVGQVCGGKLKADEWIVLFTIILVPTLGIICTSKDCSGSLEILHNFLHLVSSVNIIRQRQVHTSDANRLRGHIQKYLAEVSRLFPTFKARPNHHFAIHIPECIARFGSAPWWTGWAYERLNGALRAANSNRQLRAMDLTCLKKYVMSSNLRAALPQLCETLPDEYAKPLLNTLRNTNSSGTHSQAMLNPENSIELIWRGDELEKLPPGSLSRLIERLRVEEYPIHQAKSLRTRKVSPEEVIIPPWAYFLNNFEYQNRKYCTRSTHIGNSSISYYRHGSSLR</sequence>
<dbReference type="GeneID" id="10530949"/>
<dbReference type="OrthoDB" id="2507659at2759"/>
<dbReference type="AlphaFoldDB" id="E3K4E0"/>
<name>E3K4E0_PUCGT</name>
<feature type="compositionally biased region" description="Acidic residues" evidence="1">
    <location>
        <begin position="103"/>
        <end position="127"/>
    </location>
</feature>
<dbReference type="STRING" id="418459.E3K4E0"/>
<evidence type="ECO:0000313" key="2">
    <source>
        <dbReference type="EMBL" id="EFP79126.2"/>
    </source>
</evidence>
<dbReference type="PANTHER" id="PTHR31912">
    <property type="entry name" value="IP13529P"/>
    <property type="match status" value="1"/>
</dbReference>
<evidence type="ECO:0000256" key="1">
    <source>
        <dbReference type="SAM" id="MobiDB-lite"/>
    </source>
</evidence>
<dbReference type="KEGG" id="pgr:PGTG_05447"/>
<proteinExistence type="predicted"/>
<dbReference type="InParanoid" id="E3K4E0"/>
<feature type="region of interest" description="Disordered" evidence="1">
    <location>
        <begin position="82"/>
        <end position="133"/>
    </location>
</feature>
<dbReference type="EMBL" id="DS178272">
    <property type="protein sequence ID" value="EFP79126.2"/>
    <property type="molecule type" value="Genomic_DNA"/>
</dbReference>
<protein>
    <submittedName>
        <fullName evidence="2">Uncharacterized protein</fullName>
    </submittedName>
</protein>
<dbReference type="RefSeq" id="XP_003323545.2">
    <property type="nucleotide sequence ID" value="XM_003323497.2"/>
</dbReference>
<dbReference type="HOGENOM" id="CLU_616968_0_0_1"/>
<gene>
    <name evidence="2" type="ORF">PGTG_05447</name>
</gene>
<accession>E3K4E0</accession>
<dbReference type="PANTHER" id="PTHR31912:SF34">
    <property type="entry name" value="NOTOCHORD-RELATED PROTEIN"/>
    <property type="match status" value="1"/>
</dbReference>
<dbReference type="VEuPathDB" id="FungiDB:PGTG_05447"/>
<organism evidence="2 3">
    <name type="scientific">Puccinia graminis f. sp. tritici (strain CRL 75-36-700-3 / race SCCL)</name>
    <name type="common">Black stem rust fungus</name>
    <dbReference type="NCBI Taxonomy" id="418459"/>
    <lineage>
        <taxon>Eukaryota</taxon>
        <taxon>Fungi</taxon>
        <taxon>Dikarya</taxon>
        <taxon>Basidiomycota</taxon>
        <taxon>Pucciniomycotina</taxon>
        <taxon>Pucciniomycetes</taxon>
        <taxon>Pucciniales</taxon>
        <taxon>Pucciniaceae</taxon>
        <taxon>Puccinia</taxon>
    </lineage>
</organism>
<keyword evidence="3" id="KW-1185">Reference proteome</keyword>
<reference evidence="3" key="2">
    <citation type="journal article" date="2011" name="Proc. Natl. Acad. Sci. U.S.A.">
        <title>Obligate biotrophy features unraveled by the genomic analysis of rust fungi.</title>
        <authorList>
            <person name="Duplessis S."/>
            <person name="Cuomo C.A."/>
            <person name="Lin Y.-C."/>
            <person name="Aerts A."/>
            <person name="Tisserant E."/>
            <person name="Veneault-Fourrey C."/>
            <person name="Joly D.L."/>
            <person name="Hacquard S."/>
            <person name="Amselem J."/>
            <person name="Cantarel B.L."/>
            <person name="Chiu R."/>
            <person name="Coutinho P.M."/>
            <person name="Feau N."/>
            <person name="Field M."/>
            <person name="Frey P."/>
            <person name="Gelhaye E."/>
            <person name="Goldberg J."/>
            <person name="Grabherr M.G."/>
            <person name="Kodira C.D."/>
            <person name="Kohler A."/>
            <person name="Kuees U."/>
            <person name="Lindquist E.A."/>
            <person name="Lucas S.M."/>
            <person name="Mago R."/>
            <person name="Mauceli E."/>
            <person name="Morin E."/>
            <person name="Murat C."/>
            <person name="Pangilinan J.L."/>
            <person name="Park R."/>
            <person name="Pearson M."/>
            <person name="Quesneville H."/>
            <person name="Rouhier N."/>
            <person name="Sakthikumar S."/>
            <person name="Salamov A.A."/>
            <person name="Schmutz J."/>
            <person name="Selles B."/>
            <person name="Shapiro H."/>
            <person name="Tanguay P."/>
            <person name="Tuskan G.A."/>
            <person name="Henrissat B."/>
            <person name="Van de Peer Y."/>
            <person name="Rouze P."/>
            <person name="Ellis J.G."/>
            <person name="Dodds P.N."/>
            <person name="Schein J.E."/>
            <person name="Zhong S."/>
            <person name="Hamelin R.C."/>
            <person name="Grigoriev I.V."/>
            <person name="Szabo L.J."/>
            <person name="Martin F."/>
        </authorList>
    </citation>
    <scope>NUCLEOTIDE SEQUENCE [LARGE SCALE GENOMIC DNA]</scope>
    <source>
        <strain evidence="3">CRL 75-36-700-3 / race SCCL</strain>
    </source>
</reference>
<dbReference type="Proteomes" id="UP000008783">
    <property type="component" value="Unassembled WGS sequence"/>
</dbReference>